<dbReference type="RefSeq" id="WP_097130676.1">
    <property type="nucleotide sequence ID" value="NZ_OCMT01000002.1"/>
</dbReference>
<keyword evidence="1" id="KW-0472">Membrane</keyword>
<organism evidence="2 3">
    <name type="scientific">Pedobacter xixiisoli</name>
    <dbReference type="NCBI Taxonomy" id="1476464"/>
    <lineage>
        <taxon>Bacteria</taxon>
        <taxon>Pseudomonadati</taxon>
        <taxon>Bacteroidota</taxon>
        <taxon>Sphingobacteriia</taxon>
        <taxon>Sphingobacteriales</taxon>
        <taxon>Sphingobacteriaceae</taxon>
        <taxon>Pedobacter</taxon>
    </lineage>
</organism>
<accession>A0A285ZXT8</accession>
<keyword evidence="1" id="KW-0812">Transmembrane</keyword>
<evidence type="ECO:0000313" key="3">
    <source>
        <dbReference type="Proteomes" id="UP000219281"/>
    </source>
</evidence>
<protein>
    <recommendedName>
        <fullName evidence="4">Cbb3-type cytochrome oxidase component FixQ</fullName>
    </recommendedName>
</protein>
<keyword evidence="1" id="KW-1133">Transmembrane helix</keyword>
<dbReference type="Proteomes" id="UP000219281">
    <property type="component" value="Unassembled WGS sequence"/>
</dbReference>
<proteinExistence type="predicted"/>
<sequence>MFKQIKDLAGGEFYLIASLLIFMVFFIMVGIYLIKMNKTHIAEMSNLPFNEPQTVDGYEEV</sequence>
<dbReference type="AlphaFoldDB" id="A0A285ZXT8"/>
<gene>
    <name evidence="2" type="ORF">SAMN06297358_1592</name>
</gene>
<evidence type="ECO:0000256" key="1">
    <source>
        <dbReference type="SAM" id="Phobius"/>
    </source>
</evidence>
<evidence type="ECO:0008006" key="4">
    <source>
        <dbReference type="Google" id="ProtNLM"/>
    </source>
</evidence>
<keyword evidence="3" id="KW-1185">Reference proteome</keyword>
<dbReference type="OrthoDB" id="1495084at2"/>
<dbReference type="EMBL" id="OCMT01000002">
    <property type="protein sequence ID" value="SOD14473.1"/>
    <property type="molecule type" value="Genomic_DNA"/>
</dbReference>
<feature type="transmembrane region" description="Helical" evidence="1">
    <location>
        <begin position="13"/>
        <end position="34"/>
    </location>
</feature>
<name>A0A285ZXT8_9SPHI</name>
<evidence type="ECO:0000313" key="2">
    <source>
        <dbReference type="EMBL" id="SOD14473.1"/>
    </source>
</evidence>
<reference evidence="3" key="1">
    <citation type="submission" date="2017-09" db="EMBL/GenBank/DDBJ databases">
        <authorList>
            <person name="Varghese N."/>
            <person name="Submissions S."/>
        </authorList>
    </citation>
    <scope>NUCLEOTIDE SEQUENCE [LARGE SCALE GENOMIC DNA]</scope>
    <source>
        <strain evidence="3">CGMCC 1.12803</strain>
    </source>
</reference>